<evidence type="ECO:0000256" key="2">
    <source>
        <dbReference type="ARBA" id="ARBA00023315"/>
    </source>
</evidence>
<dbReference type="Gene3D" id="3.30.559.10">
    <property type="entry name" value="Chloramphenicol acetyltransferase-like domain"/>
    <property type="match status" value="1"/>
</dbReference>
<dbReference type="InterPro" id="IPR051504">
    <property type="entry name" value="Plant_metabolite_acyltrans"/>
</dbReference>
<dbReference type="EMBL" id="JACBKZ010000001">
    <property type="protein sequence ID" value="KAF5961480.1"/>
    <property type="molecule type" value="Genomic_DNA"/>
</dbReference>
<proteinExistence type="predicted"/>
<dbReference type="AlphaFoldDB" id="A0A7J7I906"/>
<dbReference type="InterPro" id="IPR023213">
    <property type="entry name" value="CAT-like_dom_sf"/>
</dbReference>
<keyword evidence="4" id="KW-1185">Reference proteome</keyword>
<dbReference type="GO" id="GO:0016747">
    <property type="term" value="F:acyltransferase activity, transferring groups other than amino-acyl groups"/>
    <property type="evidence" value="ECO:0007669"/>
    <property type="project" value="UniProtKB-ARBA"/>
</dbReference>
<keyword evidence="1" id="KW-0808">Transferase</keyword>
<dbReference type="Proteomes" id="UP000593564">
    <property type="component" value="Unassembled WGS sequence"/>
</dbReference>
<gene>
    <name evidence="3" type="ORF">HYC85_002689</name>
</gene>
<dbReference type="Pfam" id="PF02458">
    <property type="entry name" value="Transferase"/>
    <property type="match status" value="1"/>
</dbReference>
<evidence type="ECO:0000256" key="1">
    <source>
        <dbReference type="ARBA" id="ARBA00022679"/>
    </source>
</evidence>
<keyword evidence="2" id="KW-0012">Acyltransferase</keyword>
<evidence type="ECO:0000313" key="3">
    <source>
        <dbReference type="EMBL" id="KAF5961480.1"/>
    </source>
</evidence>
<name>A0A7J7I906_CAMSI</name>
<reference evidence="4" key="1">
    <citation type="journal article" date="2020" name="Nat. Commun.">
        <title>Genome assembly of wild tea tree DASZ reveals pedigree and selection history of tea varieties.</title>
        <authorList>
            <person name="Zhang W."/>
            <person name="Zhang Y."/>
            <person name="Qiu H."/>
            <person name="Guo Y."/>
            <person name="Wan H."/>
            <person name="Zhang X."/>
            <person name="Scossa F."/>
            <person name="Alseekh S."/>
            <person name="Zhang Q."/>
            <person name="Wang P."/>
            <person name="Xu L."/>
            <person name="Schmidt M.H."/>
            <person name="Jia X."/>
            <person name="Li D."/>
            <person name="Zhu A."/>
            <person name="Guo F."/>
            <person name="Chen W."/>
            <person name="Ni D."/>
            <person name="Usadel B."/>
            <person name="Fernie A.R."/>
            <person name="Wen W."/>
        </authorList>
    </citation>
    <scope>NUCLEOTIDE SEQUENCE [LARGE SCALE GENOMIC DNA]</scope>
    <source>
        <strain evidence="4">cv. G240</strain>
    </source>
</reference>
<evidence type="ECO:0000313" key="4">
    <source>
        <dbReference type="Proteomes" id="UP000593564"/>
    </source>
</evidence>
<protein>
    <submittedName>
        <fullName evidence="3">Uncharacterized protein</fullName>
    </submittedName>
</protein>
<comment type="caution">
    <text evidence="3">The sequence shown here is derived from an EMBL/GenBank/DDBJ whole genome shotgun (WGS) entry which is preliminary data.</text>
</comment>
<reference evidence="3 4" key="2">
    <citation type="submission" date="2020-07" db="EMBL/GenBank/DDBJ databases">
        <title>Genome assembly of wild tea tree DASZ reveals pedigree and selection history of tea varieties.</title>
        <authorList>
            <person name="Zhang W."/>
        </authorList>
    </citation>
    <scope>NUCLEOTIDE SEQUENCE [LARGE SCALE GENOMIC DNA]</scope>
    <source>
        <strain evidence="4">cv. G240</strain>
        <tissue evidence="3">Leaf</tissue>
    </source>
</reference>
<sequence length="113" mass="12201">MGRAGIDRFIVAYRSRGMPASVRSTFIRGYLESAHLGSPALFSIAGSPRLEIYNIDFGWGRPRKVEVTSIDKSGAFSLADSRDGNGGLQIGIVLNKHEIEAFASLFASGLDTH</sequence>
<accession>A0A7J7I906</accession>
<dbReference type="PANTHER" id="PTHR31625">
    <property type="match status" value="1"/>
</dbReference>
<organism evidence="3 4">
    <name type="scientific">Camellia sinensis</name>
    <name type="common">Tea plant</name>
    <name type="synonym">Thea sinensis</name>
    <dbReference type="NCBI Taxonomy" id="4442"/>
    <lineage>
        <taxon>Eukaryota</taxon>
        <taxon>Viridiplantae</taxon>
        <taxon>Streptophyta</taxon>
        <taxon>Embryophyta</taxon>
        <taxon>Tracheophyta</taxon>
        <taxon>Spermatophyta</taxon>
        <taxon>Magnoliopsida</taxon>
        <taxon>eudicotyledons</taxon>
        <taxon>Gunneridae</taxon>
        <taxon>Pentapetalae</taxon>
        <taxon>asterids</taxon>
        <taxon>Ericales</taxon>
        <taxon>Theaceae</taxon>
        <taxon>Camellia</taxon>
    </lineage>
</organism>